<evidence type="ECO:0000313" key="5">
    <source>
        <dbReference type="EMBL" id="USE78132.1"/>
    </source>
</evidence>
<accession>A0ABY4VP94</accession>
<dbReference type="PANTHER" id="PTHR43004:SF19">
    <property type="entry name" value="BINDING MONOOXYGENASE, PUTATIVE (JCVI)-RELATED"/>
    <property type="match status" value="1"/>
</dbReference>
<keyword evidence="2" id="KW-0285">Flavoprotein</keyword>
<keyword evidence="5" id="KW-0560">Oxidoreductase</keyword>
<dbReference type="RefSeq" id="WP_252252227.1">
    <property type="nucleotide sequence ID" value="NZ_CP098735.1"/>
</dbReference>
<dbReference type="EMBL" id="CP098735">
    <property type="protein sequence ID" value="USE78132.1"/>
    <property type="molecule type" value="Genomic_DNA"/>
</dbReference>
<dbReference type="Gene3D" id="3.40.30.120">
    <property type="match status" value="1"/>
</dbReference>
<keyword evidence="5" id="KW-0503">Monooxygenase</keyword>
<dbReference type="InterPro" id="IPR050641">
    <property type="entry name" value="RIFMO-like"/>
</dbReference>
<protein>
    <submittedName>
        <fullName evidence="5">FAD-dependent monooxygenase</fullName>
    </submittedName>
</protein>
<dbReference type="GO" id="GO:0004497">
    <property type="term" value="F:monooxygenase activity"/>
    <property type="evidence" value="ECO:0007669"/>
    <property type="project" value="UniProtKB-KW"/>
</dbReference>
<name>A0ABY4VP94_9BURK</name>
<comment type="cofactor">
    <cofactor evidence="1">
        <name>FAD</name>
        <dbReference type="ChEBI" id="CHEBI:57692"/>
    </cofactor>
</comment>
<evidence type="ECO:0000256" key="1">
    <source>
        <dbReference type="ARBA" id="ARBA00001974"/>
    </source>
</evidence>
<dbReference type="SUPFAM" id="SSF51905">
    <property type="entry name" value="FAD/NAD(P)-binding domain"/>
    <property type="match status" value="1"/>
</dbReference>
<dbReference type="InterPro" id="IPR036188">
    <property type="entry name" value="FAD/NAD-bd_sf"/>
</dbReference>
<gene>
    <name evidence="5" type="ORF">NDR89_03575</name>
</gene>
<sequence>METTAQPGENYQARTFAYRRCAEQQPGARPVVRPVVVIGAGPVGLATAIDLAQQQVPVVLLDDDCTLASGSRAICFAKRTLDIFDRLGCGERLVDKGVRWHVGRVFLDQQQVYSFDLLPESGHHRPAFINLQQYYVEGYLVDRAGELPGLELRWRHRVSGLRQQDDRVVLTVSTPDGDYTLPARYVVVADGARSPVRQLMGLQSQGRTFRDRFLIADVRMAAGFPAERWFWFDPPFNRNQSVLLHRQPDNIWRIDFQLGWDADPEQERQPERVLPRLRALLGPDAQFELEWVSVYTFSCQRMERFRHGRVLFAGDAAHRVSPFGARGANSGVQDAENLAWKLRLVLAGLAPDALLDTYASEREYAADENILHSTRSTDFITPKSAVSRVFRDSVLRLARQHPFARQLVNSGRLSTPTVLTPSPLNTPDSAPFAGAMVPGAVCADAPVRVPGEAQRDGWLLPHLGNGFTALVFAAADGLPPAACAALEQLEQGGAPVPVQLVCLMPPAFSTQAAPTLPRGAVMLEDVDGLAAHRYDGRPGTCYLLRPDQHVCARWREVDHGALLAALRRALGMIDVQWRAAAAEPRPQAAQLVTEANLAQPDDVYESLLEMHRDLSDAQSQAANAQLILLLANHIGDIAVLRQAMALARAAVPPPVPDPQADAAVPISMPA</sequence>
<reference evidence="5" key="1">
    <citation type="submission" date="2022-06" db="EMBL/GenBank/DDBJ databases">
        <title>Complete genome sequence and characterization of Cupriavidus gilardii QJ1 isolated from contaminating cells.</title>
        <authorList>
            <person name="Qi J."/>
        </authorList>
    </citation>
    <scope>NUCLEOTIDE SEQUENCE</scope>
    <source>
        <strain evidence="5">QJ1</strain>
    </source>
</reference>
<dbReference type="Pfam" id="PF10932">
    <property type="entry name" value="DUF2783"/>
    <property type="match status" value="1"/>
</dbReference>
<evidence type="ECO:0000256" key="2">
    <source>
        <dbReference type="ARBA" id="ARBA00022630"/>
    </source>
</evidence>
<dbReference type="PRINTS" id="PR00420">
    <property type="entry name" value="RNGMNOXGNASE"/>
</dbReference>
<dbReference type="InterPro" id="IPR002938">
    <property type="entry name" value="FAD-bd"/>
</dbReference>
<dbReference type="Gene3D" id="3.50.50.60">
    <property type="entry name" value="FAD/NAD(P)-binding domain"/>
    <property type="match status" value="1"/>
</dbReference>
<evidence type="ECO:0000259" key="4">
    <source>
        <dbReference type="Pfam" id="PF01494"/>
    </source>
</evidence>
<dbReference type="InterPro" id="IPR021233">
    <property type="entry name" value="DUF2783"/>
</dbReference>
<proteinExistence type="predicted"/>
<dbReference type="Pfam" id="PF01494">
    <property type="entry name" value="FAD_binding_3"/>
    <property type="match status" value="1"/>
</dbReference>
<dbReference type="NCBIfam" id="NF006002">
    <property type="entry name" value="PRK08132.1"/>
    <property type="match status" value="1"/>
</dbReference>
<dbReference type="PANTHER" id="PTHR43004">
    <property type="entry name" value="TRK SYSTEM POTASSIUM UPTAKE PROTEIN"/>
    <property type="match status" value="1"/>
</dbReference>
<keyword evidence="3" id="KW-0274">FAD</keyword>
<evidence type="ECO:0000313" key="6">
    <source>
        <dbReference type="Proteomes" id="UP001056648"/>
    </source>
</evidence>
<evidence type="ECO:0000256" key="3">
    <source>
        <dbReference type="ARBA" id="ARBA00022827"/>
    </source>
</evidence>
<dbReference type="Proteomes" id="UP001056648">
    <property type="component" value="Chromosome 1"/>
</dbReference>
<feature type="domain" description="FAD-binding" evidence="4">
    <location>
        <begin position="34"/>
        <end position="368"/>
    </location>
</feature>
<keyword evidence="6" id="KW-1185">Reference proteome</keyword>
<dbReference type="Gene3D" id="3.30.70.2450">
    <property type="match status" value="1"/>
</dbReference>
<organism evidence="5 6">
    <name type="scientific">Cupriavidus gilardii</name>
    <dbReference type="NCBI Taxonomy" id="82541"/>
    <lineage>
        <taxon>Bacteria</taxon>
        <taxon>Pseudomonadati</taxon>
        <taxon>Pseudomonadota</taxon>
        <taxon>Betaproteobacteria</taxon>
        <taxon>Burkholderiales</taxon>
        <taxon>Burkholderiaceae</taxon>
        <taxon>Cupriavidus</taxon>
    </lineage>
</organism>